<feature type="compositionally biased region" description="Low complexity" evidence="1">
    <location>
        <begin position="732"/>
        <end position="745"/>
    </location>
</feature>
<feature type="region of interest" description="Disordered" evidence="1">
    <location>
        <begin position="724"/>
        <end position="756"/>
    </location>
</feature>
<feature type="region of interest" description="Disordered" evidence="1">
    <location>
        <begin position="1"/>
        <end position="37"/>
    </location>
</feature>
<dbReference type="PANTHER" id="PTHR28089">
    <property type="entry name" value="PROTEIN ZDS1-RELATED"/>
    <property type="match status" value="1"/>
</dbReference>
<gene>
    <name evidence="3" type="ORF">BS47DRAFT_119830</name>
</gene>
<keyword evidence="4" id="KW-1185">Reference proteome</keyword>
<feature type="compositionally biased region" description="Basic and acidic residues" evidence="1">
    <location>
        <begin position="491"/>
        <end position="522"/>
    </location>
</feature>
<evidence type="ECO:0000313" key="4">
    <source>
        <dbReference type="Proteomes" id="UP000886523"/>
    </source>
</evidence>
<feature type="region of interest" description="Disordered" evidence="1">
    <location>
        <begin position="683"/>
        <end position="709"/>
    </location>
</feature>
<feature type="compositionally biased region" description="Pro residues" evidence="1">
    <location>
        <begin position="273"/>
        <end position="282"/>
    </location>
</feature>
<evidence type="ECO:0000259" key="2">
    <source>
        <dbReference type="SMART" id="SM01327"/>
    </source>
</evidence>
<dbReference type="InterPro" id="IPR040206">
    <property type="entry name" value="Zds1/2"/>
</dbReference>
<evidence type="ECO:0000256" key="1">
    <source>
        <dbReference type="SAM" id="MobiDB-lite"/>
    </source>
</evidence>
<proteinExistence type="predicted"/>
<organism evidence="3 4">
    <name type="scientific">Hydnum rufescens UP504</name>
    <dbReference type="NCBI Taxonomy" id="1448309"/>
    <lineage>
        <taxon>Eukaryota</taxon>
        <taxon>Fungi</taxon>
        <taxon>Dikarya</taxon>
        <taxon>Basidiomycota</taxon>
        <taxon>Agaricomycotina</taxon>
        <taxon>Agaricomycetes</taxon>
        <taxon>Cantharellales</taxon>
        <taxon>Hydnaceae</taxon>
        <taxon>Hydnum</taxon>
    </lineage>
</organism>
<feature type="region of interest" description="Disordered" evidence="1">
    <location>
        <begin position="195"/>
        <end position="380"/>
    </location>
</feature>
<feature type="region of interest" description="Disordered" evidence="1">
    <location>
        <begin position="145"/>
        <end position="181"/>
    </location>
</feature>
<dbReference type="OrthoDB" id="5589766at2759"/>
<dbReference type="GO" id="GO:0030010">
    <property type="term" value="P:establishment of cell polarity"/>
    <property type="evidence" value="ECO:0007669"/>
    <property type="project" value="TreeGrafter"/>
</dbReference>
<feature type="compositionally biased region" description="Low complexity" evidence="1">
    <location>
        <begin position="262"/>
        <end position="272"/>
    </location>
</feature>
<feature type="domain" description="Protein Zds1 C-terminal" evidence="2">
    <location>
        <begin position="420"/>
        <end position="472"/>
    </location>
</feature>
<feature type="compositionally biased region" description="Pro residues" evidence="1">
    <location>
        <begin position="250"/>
        <end position="261"/>
    </location>
</feature>
<protein>
    <recommendedName>
        <fullName evidence="2">Protein Zds1 C-terminal domain-containing protein</fullName>
    </recommendedName>
</protein>
<dbReference type="InterPro" id="IPR013941">
    <property type="entry name" value="ZDS1_C"/>
</dbReference>
<dbReference type="PANTHER" id="PTHR28089:SF1">
    <property type="entry name" value="PROTEIN ZDS1-RELATED"/>
    <property type="match status" value="1"/>
</dbReference>
<name>A0A9P6B7K8_9AGAM</name>
<feature type="compositionally biased region" description="Basic and acidic residues" evidence="1">
    <location>
        <begin position="746"/>
        <end position="756"/>
    </location>
</feature>
<dbReference type="GO" id="GO:0005737">
    <property type="term" value="C:cytoplasm"/>
    <property type="evidence" value="ECO:0007669"/>
    <property type="project" value="TreeGrafter"/>
</dbReference>
<reference evidence="3" key="1">
    <citation type="journal article" date="2020" name="Nat. Commun.">
        <title>Large-scale genome sequencing of mycorrhizal fungi provides insights into the early evolution of symbiotic traits.</title>
        <authorList>
            <person name="Miyauchi S."/>
            <person name="Kiss E."/>
            <person name="Kuo A."/>
            <person name="Drula E."/>
            <person name="Kohler A."/>
            <person name="Sanchez-Garcia M."/>
            <person name="Morin E."/>
            <person name="Andreopoulos B."/>
            <person name="Barry K.W."/>
            <person name="Bonito G."/>
            <person name="Buee M."/>
            <person name="Carver A."/>
            <person name="Chen C."/>
            <person name="Cichocki N."/>
            <person name="Clum A."/>
            <person name="Culley D."/>
            <person name="Crous P.W."/>
            <person name="Fauchery L."/>
            <person name="Girlanda M."/>
            <person name="Hayes R.D."/>
            <person name="Keri Z."/>
            <person name="LaButti K."/>
            <person name="Lipzen A."/>
            <person name="Lombard V."/>
            <person name="Magnuson J."/>
            <person name="Maillard F."/>
            <person name="Murat C."/>
            <person name="Nolan M."/>
            <person name="Ohm R.A."/>
            <person name="Pangilinan J."/>
            <person name="Pereira M.F."/>
            <person name="Perotto S."/>
            <person name="Peter M."/>
            <person name="Pfister S."/>
            <person name="Riley R."/>
            <person name="Sitrit Y."/>
            <person name="Stielow J.B."/>
            <person name="Szollosi G."/>
            <person name="Zifcakova L."/>
            <person name="Stursova M."/>
            <person name="Spatafora J.W."/>
            <person name="Tedersoo L."/>
            <person name="Vaario L.M."/>
            <person name="Yamada A."/>
            <person name="Yan M."/>
            <person name="Wang P."/>
            <person name="Xu J."/>
            <person name="Bruns T."/>
            <person name="Baldrian P."/>
            <person name="Vilgalys R."/>
            <person name="Dunand C."/>
            <person name="Henrissat B."/>
            <person name="Grigoriev I.V."/>
            <person name="Hibbett D."/>
            <person name="Nagy L.G."/>
            <person name="Martin F.M."/>
        </authorList>
    </citation>
    <scope>NUCLEOTIDE SEQUENCE</scope>
    <source>
        <strain evidence="3">UP504</strain>
    </source>
</reference>
<dbReference type="AlphaFoldDB" id="A0A9P6B7K8"/>
<accession>A0A9P6B7K8</accession>
<dbReference type="EMBL" id="MU128920">
    <property type="protein sequence ID" value="KAF9518999.1"/>
    <property type="molecule type" value="Genomic_DNA"/>
</dbReference>
<dbReference type="GO" id="GO:0010971">
    <property type="term" value="P:positive regulation of G2/M transition of mitotic cell cycle"/>
    <property type="evidence" value="ECO:0007669"/>
    <property type="project" value="TreeGrafter"/>
</dbReference>
<comment type="caution">
    <text evidence="3">The sequence shown here is derived from an EMBL/GenBank/DDBJ whole genome shotgun (WGS) entry which is preliminary data.</text>
</comment>
<feature type="compositionally biased region" description="Basic and acidic residues" evidence="1">
    <location>
        <begin position="359"/>
        <end position="374"/>
    </location>
</feature>
<dbReference type="Proteomes" id="UP000886523">
    <property type="component" value="Unassembled WGS sequence"/>
</dbReference>
<feature type="region of interest" description="Disordered" evidence="1">
    <location>
        <begin position="477"/>
        <end position="527"/>
    </location>
</feature>
<dbReference type="SMART" id="SM01327">
    <property type="entry name" value="Zds_C"/>
    <property type="match status" value="1"/>
</dbReference>
<evidence type="ECO:0000313" key="3">
    <source>
        <dbReference type="EMBL" id="KAF9518999.1"/>
    </source>
</evidence>
<feature type="region of interest" description="Disordered" evidence="1">
    <location>
        <begin position="113"/>
        <end position="133"/>
    </location>
</feature>
<feature type="compositionally biased region" description="Basic and acidic residues" evidence="1">
    <location>
        <begin position="338"/>
        <end position="347"/>
    </location>
</feature>
<dbReference type="Pfam" id="PF08632">
    <property type="entry name" value="Zds_C"/>
    <property type="match status" value="1"/>
</dbReference>
<sequence length="756" mass="83487">MLSRQYRPTANDGVENETDSVISTRRSRGGVFSNAGPQLSVTDLQKLESLAEEAAKSDDPNRLRSVLRRSLSLNQPSVIDKMDDIGGENADEPIIVPPPGQILRRSARTKIRKASLQGDGGGHRFASTRRGKQTAAAPDLFLALDRPVSPESDPSEASSYLSPPLATEHDESEALGWDRPLSFSEESAIYDAYAERRDSTSSAVADDDDFTSAYARPQYETIPPIVVEPQVRPEPEPEPEPPIRISAPSTPTPPSSPPTPDPTYVVPQTPLQHPSPKPPPQGLTPIVAQHSALFPSPGGVGEPYSELVPFVPVTTSPPAGRLRKEKEKKGGLFGKSKWGGEKSDGKTKKDKPKAGGKGAPDRISEKDREREKETGFFGSLFGSKKKHDDLGSMTPGAGPATAAALLGASRSKTNLPLSSESPLPHGSYARYPIHVERAVYRLSHIKLANPRRPLYEQVLISNLMFWYLGIINKPQATPATSPPPAAVQAAKGEKERQEKERLERERSEKEQEKETNRREPRKALTRPPANGGFQFLVQIPLSINSVSLHNLFTRIPIRLMCLMTVNLHTLPIVHHHLRVPGLPLVHLRHLCLRALCLPSRLITPGCNNPSGIQHILPTISISHPHSRLQPLNHPIPSSVLPLIAGVRTCPRPIHQGPKSKEDRYQLLQYRHVLRHVLGPRPLRSLVGQDRDRRDGRASSPVPPLPVSGSIRAIYSDHDQQWNKEEDLPLAFYQHQPPQNQQQYNPSDRDRSYSSRR</sequence>